<organism evidence="1 2">
    <name type="scientific">Sorangium cellulosum</name>
    <name type="common">Polyangium cellulosum</name>
    <dbReference type="NCBI Taxonomy" id="56"/>
    <lineage>
        <taxon>Bacteria</taxon>
        <taxon>Pseudomonadati</taxon>
        <taxon>Myxococcota</taxon>
        <taxon>Polyangia</taxon>
        <taxon>Polyangiales</taxon>
        <taxon>Polyangiaceae</taxon>
        <taxon>Sorangium</taxon>
    </lineage>
</organism>
<protein>
    <recommendedName>
        <fullName evidence="3">Transposase IS4-like domain-containing protein</fullName>
    </recommendedName>
</protein>
<gene>
    <name evidence="1" type="ORF">BE21_01885</name>
</gene>
<comment type="caution">
    <text evidence="1">The sequence shown here is derived from an EMBL/GenBank/DDBJ whole genome shotgun (WGS) entry which is preliminary data.</text>
</comment>
<dbReference type="PANTHER" id="PTHR33627:SF1">
    <property type="entry name" value="TRANSPOSASE"/>
    <property type="match status" value="1"/>
</dbReference>
<dbReference type="EMBL" id="JEME01000868">
    <property type="protein sequence ID" value="KYG08800.1"/>
    <property type="molecule type" value="Genomic_DNA"/>
</dbReference>
<evidence type="ECO:0000313" key="1">
    <source>
        <dbReference type="EMBL" id="KYG08800.1"/>
    </source>
</evidence>
<proteinExistence type="predicted"/>
<sequence>MTIDDGIPVEEHEPLWLLIEWPFGESDPSKFAVTTLGTKMSKKQIVRQYKERYRTEQAYEEMKGELGLDHFEGRRFRGWYHHVSVVLCCYAFIVAERDRSFFSSADAEGHAHPLRFAA</sequence>
<name>A0A150TVT9_SORCE</name>
<evidence type="ECO:0008006" key="3">
    <source>
        <dbReference type="Google" id="ProtNLM"/>
    </source>
</evidence>
<dbReference type="SUPFAM" id="SSF53098">
    <property type="entry name" value="Ribonuclease H-like"/>
    <property type="match status" value="1"/>
</dbReference>
<dbReference type="InterPro" id="IPR012337">
    <property type="entry name" value="RNaseH-like_sf"/>
</dbReference>
<accession>A0A150TVT9</accession>
<dbReference type="PANTHER" id="PTHR33627">
    <property type="entry name" value="TRANSPOSASE"/>
    <property type="match status" value="1"/>
</dbReference>
<dbReference type="InterPro" id="IPR039365">
    <property type="entry name" value="IS701-like"/>
</dbReference>
<dbReference type="AlphaFoldDB" id="A0A150TVT9"/>
<evidence type="ECO:0000313" key="2">
    <source>
        <dbReference type="Proteomes" id="UP000075502"/>
    </source>
</evidence>
<dbReference type="Proteomes" id="UP000075502">
    <property type="component" value="Unassembled WGS sequence"/>
</dbReference>
<reference evidence="1 2" key="1">
    <citation type="submission" date="2014-02" db="EMBL/GenBank/DDBJ databases">
        <title>The small core and large imbalanced accessory genome model reveals a collaborative survival strategy of Sorangium cellulosum strains in nature.</title>
        <authorList>
            <person name="Han K."/>
            <person name="Peng R."/>
            <person name="Blom J."/>
            <person name="Li Y.-Z."/>
        </authorList>
    </citation>
    <scope>NUCLEOTIDE SEQUENCE [LARGE SCALE GENOMIC DNA]</scope>
    <source>
        <strain evidence="1 2">So0007-03</strain>
    </source>
</reference>